<dbReference type="EMBL" id="LKEJ01000169">
    <property type="protein sequence ID" value="KTB56702.1"/>
    <property type="molecule type" value="Genomic_DNA"/>
</dbReference>
<evidence type="ECO:0000313" key="4">
    <source>
        <dbReference type="Proteomes" id="UP000053048"/>
    </source>
</evidence>
<evidence type="ECO:0000313" key="3">
    <source>
        <dbReference type="EMBL" id="KTB56702.1"/>
    </source>
</evidence>
<dbReference type="GO" id="GO:0009898">
    <property type="term" value="C:cytoplasmic side of plasma membrane"/>
    <property type="evidence" value="ECO:0007669"/>
    <property type="project" value="TreeGrafter"/>
</dbReference>
<organism evidence="3 4">
    <name type="scientific">Pseudomonas viridiflava ICMP 13104</name>
    <dbReference type="NCBI Taxonomy" id="1198305"/>
    <lineage>
        <taxon>Bacteria</taxon>
        <taxon>Pseudomonadati</taxon>
        <taxon>Pseudomonadota</taxon>
        <taxon>Gammaproteobacteria</taxon>
        <taxon>Pseudomonadales</taxon>
        <taxon>Pseudomonadaceae</taxon>
        <taxon>Pseudomonas</taxon>
    </lineage>
</organism>
<keyword evidence="1" id="KW-0547">Nucleotide-binding</keyword>
<proteinExistence type="predicted"/>
<name>A0A0W0H788_PSEVI</name>
<dbReference type="AlphaFoldDB" id="A0A0W0H788"/>
<dbReference type="InterPro" id="IPR017746">
    <property type="entry name" value="Cellulose_synthase_operon_BcsQ"/>
</dbReference>
<sequence length="374" mass="40212">MNRTDDVANLFRQFGASSEGYLEMDNSLDYQESLPAGKSPVALHSVTLQPNLESPRTELPAQADPALSLVAKRTASGPLASLLAEAATARQIQALARNNEALVQSMGKDQPSRTPAHVIAVISAKGGVGKSTLSAALASLVRIPGGQTLAIDLDPQDALQHHLNASPDIAGSGEASLCAENWRALLLSGSADTQVLPYGSLQPDERHALQRFQENDTNWLVRQIARMQLNARDVVILDVPCGDLQMLQQALNAADQVLAVLTADAACYLTLDQLQGWLAPVLARPQPPVCHYVINQFDASRTFSCDMHDVLKRRLGKRLLGVIRKDDALAEALAYGHNPVQVPSASPGTQDLRVMSHVLVARLLAQEVEETQLS</sequence>
<dbReference type="GO" id="GO:0051782">
    <property type="term" value="P:negative regulation of cell division"/>
    <property type="evidence" value="ECO:0007669"/>
    <property type="project" value="TreeGrafter"/>
</dbReference>
<keyword evidence="3" id="KW-0131">Cell cycle</keyword>
<dbReference type="SUPFAM" id="SSF52540">
    <property type="entry name" value="P-loop containing nucleoside triphosphate hydrolases"/>
    <property type="match status" value="1"/>
</dbReference>
<dbReference type="GO" id="GO:0016887">
    <property type="term" value="F:ATP hydrolysis activity"/>
    <property type="evidence" value="ECO:0007669"/>
    <property type="project" value="TreeGrafter"/>
</dbReference>
<keyword evidence="4" id="KW-1185">Reference proteome</keyword>
<dbReference type="GO" id="GO:0005524">
    <property type="term" value="F:ATP binding"/>
    <property type="evidence" value="ECO:0007669"/>
    <property type="project" value="UniProtKB-KW"/>
</dbReference>
<dbReference type="InterPro" id="IPR027417">
    <property type="entry name" value="P-loop_NTPase"/>
</dbReference>
<gene>
    <name evidence="3" type="ORF">AO067_14585</name>
</gene>
<comment type="caution">
    <text evidence="3">The sequence shown here is derived from an EMBL/GenBank/DDBJ whole genome shotgun (WGS) entry which is preliminary data.</text>
</comment>
<dbReference type="GO" id="GO:0051301">
    <property type="term" value="P:cell division"/>
    <property type="evidence" value="ECO:0007669"/>
    <property type="project" value="UniProtKB-KW"/>
</dbReference>
<evidence type="ECO:0000256" key="2">
    <source>
        <dbReference type="ARBA" id="ARBA00022840"/>
    </source>
</evidence>
<dbReference type="Gene3D" id="3.40.50.300">
    <property type="entry name" value="P-loop containing nucleotide triphosphate hydrolases"/>
    <property type="match status" value="1"/>
</dbReference>
<dbReference type="GO" id="GO:0005829">
    <property type="term" value="C:cytosol"/>
    <property type="evidence" value="ECO:0007669"/>
    <property type="project" value="TreeGrafter"/>
</dbReference>
<dbReference type="InterPro" id="IPR050625">
    <property type="entry name" value="ParA/MinD_ATPase"/>
</dbReference>
<dbReference type="Proteomes" id="UP000053048">
    <property type="component" value="Unassembled WGS sequence"/>
</dbReference>
<dbReference type="PANTHER" id="PTHR43384:SF6">
    <property type="entry name" value="SEPTUM SITE-DETERMINING PROTEIN MIND HOMOLOG, CHLOROPLASTIC"/>
    <property type="match status" value="1"/>
</dbReference>
<evidence type="ECO:0000256" key="1">
    <source>
        <dbReference type="ARBA" id="ARBA00022741"/>
    </source>
</evidence>
<reference evidence="3 4" key="1">
    <citation type="submission" date="2015-09" db="EMBL/GenBank/DDBJ databases">
        <title>Genome sequence of ICMP 13104.</title>
        <authorList>
            <person name="Visnovsky S."/>
            <person name="Lu A."/>
            <person name="Panda P."/>
            <person name="Pitman A."/>
        </authorList>
    </citation>
    <scope>NUCLEOTIDE SEQUENCE [LARGE SCALE GENOMIC DNA]</scope>
    <source>
        <strain evidence="3 4">ICMP 13104</strain>
    </source>
</reference>
<dbReference type="NCBIfam" id="TIGR03371">
    <property type="entry name" value="cellulose_yhjQ"/>
    <property type="match status" value="1"/>
</dbReference>
<dbReference type="PANTHER" id="PTHR43384">
    <property type="entry name" value="SEPTUM SITE-DETERMINING PROTEIN MIND HOMOLOG, CHLOROPLASTIC-RELATED"/>
    <property type="match status" value="1"/>
</dbReference>
<keyword evidence="3" id="KW-0132">Cell division</keyword>
<dbReference type="Pfam" id="PF06564">
    <property type="entry name" value="CBP_BcsQ"/>
    <property type="match status" value="1"/>
</dbReference>
<protein>
    <submittedName>
        <fullName evidence="3">Cell division protein FtsQ</fullName>
    </submittedName>
</protein>
<keyword evidence="2" id="KW-0067">ATP-binding</keyword>
<accession>A0A0W0H788</accession>